<dbReference type="EC" id="2.1.1.354" evidence="4"/>
<dbReference type="CDD" id="cd20071">
    <property type="entry name" value="SET_SMYD"/>
    <property type="match status" value="1"/>
</dbReference>
<dbReference type="GO" id="GO:0140954">
    <property type="term" value="F:histone H3K36 dimethyltransferase activity"/>
    <property type="evidence" value="ECO:0007669"/>
    <property type="project" value="UniProtKB-EC"/>
</dbReference>
<dbReference type="GO" id="GO:0032259">
    <property type="term" value="P:methylation"/>
    <property type="evidence" value="ECO:0007669"/>
    <property type="project" value="UniProtKB-KW"/>
</dbReference>
<accession>A0A7R8CYX1</accession>
<keyword evidence="1" id="KW-1015">Disulfide bond</keyword>
<evidence type="ECO:0000256" key="1">
    <source>
        <dbReference type="ARBA" id="ARBA00023157"/>
    </source>
</evidence>
<dbReference type="SUPFAM" id="SSF82199">
    <property type="entry name" value="SET domain"/>
    <property type="match status" value="1"/>
</dbReference>
<organism evidence="4 5">
    <name type="scientific">Lepeophtheirus salmonis</name>
    <name type="common">Salmon louse</name>
    <name type="synonym">Caligus salmonis</name>
    <dbReference type="NCBI Taxonomy" id="72036"/>
    <lineage>
        <taxon>Eukaryota</taxon>
        <taxon>Metazoa</taxon>
        <taxon>Ecdysozoa</taxon>
        <taxon>Arthropoda</taxon>
        <taxon>Crustacea</taxon>
        <taxon>Multicrustacea</taxon>
        <taxon>Hexanauplia</taxon>
        <taxon>Copepoda</taxon>
        <taxon>Siphonostomatoida</taxon>
        <taxon>Caligidae</taxon>
        <taxon>Lepeophtheirus</taxon>
    </lineage>
</organism>
<dbReference type="AlphaFoldDB" id="A0A7R8CYX1"/>
<keyword evidence="5" id="KW-1185">Reference proteome</keyword>
<dbReference type="EC" id="2.1.1.357" evidence="4"/>
<keyword evidence="4" id="KW-0808">Transferase</keyword>
<dbReference type="Pfam" id="PF00856">
    <property type="entry name" value="SET"/>
    <property type="match status" value="1"/>
</dbReference>
<dbReference type="GO" id="GO:0140999">
    <property type="term" value="F:histone H3K4 trimethyltransferase activity"/>
    <property type="evidence" value="ECO:0007669"/>
    <property type="project" value="UniProtKB-EC"/>
</dbReference>
<feature type="region of interest" description="Disordered" evidence="3">
    <location>
        <begin position="1"/>
        <end position="37"/>
    </location>
</feature>
<dbReference type="Gene3D" id="2.170.270.10">
    <property type="entry name" value="SET domain"/>
    <property type="match status" value="1"/>
</dbReference>
<comment type="caution">
    <text evidence="2">Lacks conserved residue(s) required for the propagation of feature annotation.</text>
</comment>
<dbReference type="OrthoDB" id="265717at2759"/>
<dbReference type="InterPro" id="IPR046341">
    <property type="entry name" value="SET_dom_sf"/>
</dbReference>
<name>A0A7R8CYX1_LEPSM</name>
<evidence type="ECO:0000256" key="2">
    <source>
        <dbReference type="PROSITE-ProRule" id="PRU00059"/>
    </source>
</evidence>
<evidence type="ECO:0000313" key="4">
    <source>
        <dbReference type="EMBL" id="CAF2971355.1"/>
    </source>
</evidence>
<dbReference type="InterPro" id="IPR000859">
    <property type="entry name" value="CUB_dom"/>
</dbReference>
<dbReference type="PROSITE" id="PS01180">
    <property type="entry name" value="CUB"/>
    <property type="match status" value="1"/>
</dbReference>
<keyword evidence="4" id="KW-0489">Methyltransferase</keyword>
<dbReference type="Proteomes" id="UP000675881">
    <property type="component" value="Chromosome 6"/>
</dbReference>
<dbReference type="InterPro" id="IPR001214">
    <property type="entry name" value="SET_dom"/>
</dbReference>
<dbReference type="Gene3D" id="2.60.120.290">
    <property type="entry name" value="Spermadhesin, CUB domain"/>
    <property type="match status" value="1"/>
</dbReference>
<dbReference type="Pfam" id="PF26080">
    <property type="entry name" value="CUB_animal"/>
    <property type="match status" value="1"/>
</dbReference>
<dbReference type="Gene3D" id="6.10.140.2220">
    <property type="match status" value="1"/>
</dbReference>
<evidence type="ECO:0000256" key="3">
    <source>
        <dbReference type="SAM" id="MobiDB-lite"/>
    </source>
</evidence>
<evidence type="ECO:0000313" key="5">
    <source>
        <dbReference type="Proteomes" id="UP000675881"/>
    </source>
</evidence>
<protein>
    <submittedName>
        <fullName evidence="4">SMYD</fullName>
        <ecNumber evidence="4">2.1.1.354</ecNumber>
        <ecNumber evidence="4">2.1.1.357</ecNumber>
    </submittedName>
</protein>
<dbReference type="InterPro" id="IPR058698">
    <property type="entry name" value="CUB_metazoa"/>
</dbReference>
<feature type="compositionally biased region" description="Acidic residues" evidence="3">
    <location>
        <begin position="20"/>
        <end position="36"/>
    </location>
</feature>
<dbReference type="EMBL" id="HG994585">
    <property type="protein sequence ID" value="CAF2971355.1"/>
    <property type="molecule type" value="Genomic_DNA"/>
</dbReference>
<dbReference type="Gene3D" id="1.10.220.160">
    <property type="match status" value="1"/>
</dbReference>
<dbReference type="PANTHER" id="PTHR46455">
    <property type="entry name" value="SET AND MYND DOMAIN CONTAINING, ARTHROPOD-SPECIFIC, MEMBER 4, ISOFORM A"/>
    <property type="match status" value="1"/>
</dbReference>
<dbReference type="InterPro" id="IPR035914">
    <property type="entry name" value="Sperma_CUB_dom_sf"/>
</dbReference>
<reference evidence="4" key="1">
    <citation type="submission" date="2021-02" db="EMBL/GenBank/DDBJ databases">
        <authorList>
            <person name="Bekaert M."/>
        </authorList>
    </citation>
    <scope>NUCLEOTIDE SEQUENCE</scope>
    <source>
        <strain evidence="4">IoA-00</strain>
    </source>
</reference>
<dbReference type="SUPFAM" id="SSF49854">
    <property type="entry name" value="Spermadhesin, CUB domain"/>
    <property type="match status" value="1"/>
</dbReference>
<proteinExistence type="predicted"/>
<dbReference type="PROSITE" id="PS50280">
    <property type="entry name" value="SET"/>
    <property type="match status" value="1"/>
</dbReference>
<dbReference type="PANTHER" id="PTHR46455:SF5">
    <property type="entry name" value="SET AND MYND DOMAIN CONTAINING, ARTHROPOD-SPECIFIC, MEMBER 4, ISOFORM A"/>
    <property type="match status" value="1"/>
</dbReference>
<gene>
    <name evidence="4" type="ORF">LSAA_12016</name>
</gene>
<sequence>MSDTHLTPFPRSEKKKEEWYSQEDVGELSLTPEEDTDVSKEMQSMQILWPLRAYLNIDAMKIKAECFYCGNPATASCTTCELVSFCSEPSHKALHYGHKKDETSFCFPFAVKRNSQLGRHLVATRDIKALEVILEESPLVIGPYISSNNQCLECFKTLDTSPHSCISCNYPFCSQECSQGPWHKIECSAFQKYGHKRDENDNDFYSIITTLRLLSLQESKPEFWNTIMKDMLDHNSDIQEYTPEKWTSYEETVVKKIQSLTKGNADTDTLTRLIGVIDTNGADLNLPHDGKHGKGTGLYLIYSNLNHSCVCNTKTINFQDRRIEMRASVNISKGEQICNQYVRPNKCTLARRTTIKNKWYFDCCCKRCADPTECGSYLGALLCSSCKSVVLPINPLETESNWACKGCSKEYDVEYVMGVLISVGESLEEATPYDPNSYEKILYDTQDLLHPNHYLRIEAELKVAALIGNIPTSSFSKGMPRPAVERKRQCCFHILEVLSLVDPGFNQWRVQILSELTKTKLYLVNLDFNAGLADKGQGMELFSRVILSSLSLPRDNNIFGNVCRRYDCGDAASLWFGKYLQFENLNQYQISVDGAPSKKKQKYFSLLNIVRFANQKCTTQSSTPLASRHGTCFTRDECNNNGGLIDGNCASGFGVCCVLTLKSCGGTITQNCTYVQNPEFPSGFTLGGNTMCSYTVPRNMDGICSIRLDFETFSIRQPVQGNCLNENFMATSPTGLVLPVLCGTLTGSHMYISSGTVSQTAASFKINFDPASNAVRSWDIKVTMIPCNSMTLPPDGCLQYYTGTTAKIQNFNFGALLQSQAYNICLRQEAGFCTVSYSVDESSQMPDPFNLDLGATSKVNPGECLNAQIVIPSTVNKNAGNFHCGNFLNTVTGSVVNSAVIGDTPPFNVRVTTEAVNLMNTGFRLCYSMIPC</sequence>
<dbReference type="InterPro" id="IPR053010">
    <property type="entry name" value="SET_SmydA-8"/>
</dbReference>